<feature type="compositionally biased region" description="Low complexity" evidence="1">
    <location>
        <begin position="149"/>
        <end position="158"/>
    </location>
</feature>
<name>A0A9N8DUE0_9STRA</name>
<dbReference type="Proteomes" id="UP001153069">
    <property type="component" value="Unassembled WGS sequence"/>
</dbReference>
<accession>A0A9N8DUE0</accession>
<feature type="domain" description="DUF6824" evidence="2">
    <location>
        <begin position="11"/>
        <end position="93"/>
    </location>
</feature>
<keyword evidence="4" id="KW-1185">Reference proteome</keyword>
<evidence type="ECO:0000256" key="1">
    <source>
        <dbReference type="SAM" id="MobiDB-lite"/>
    </source>
</evidence>
<organism evidence="3 4">
    <name type="scientific">Seminavis robusta</name>
    <dbReference type="NCBI Taxonomy" id="568900"/>
    <lineage>
        <taxon>Eukaryota</taxon>
        <taxon>Sar</taxon>
        <taxon>Stramenopiles</taxon>
        <taxon>Ochrophyta</taxon>
        <taxon>Bacillariophyta</taxon>
        <taxon>Bacillariophyceae</taxon>
        <taxon>Bacillariophycidae</taxon>
        <taxon>Naviculales</taxon>
        <taxon>Naviculaceae</taxon>
        <taxon>Seminavis</taxon>
    </lineage>
</organism>
<protein>
    <recommendedName>
        <fullName evidence="2">DUF6824 domain-containing protein</fullName>
    </recommendedName>
</protein>
<dbReference type="Pfam" id="PF20710">
    <property type="entry name" value="DUF6824"/>
    <property type="match status" value="1"/>
</dbReference>
<feature type="compositionally biased region" description="Low complexity" evidence="1">
    <location>
        <begin position="521"/>
        <end position="542"/>
    </location>
</feature>
<comment type="caution">
    <text evidence="3">The sequence shown here is derived from an EMBL/GenBank/DDBJ whole genome shotgun (WGS) entry which is preliminary data.</text>
</comment>
<dbReference type="AlphaFoldDB" id="A0A9N8DUE0"/>
<evidence type="ECO:0000313" key="4">
    <source>
        <dbReference type="Proteomes" id="UP001153069"/>
    </source>
</evidence>
<dbReference type="InterPro" id="IPR049227">
    <property type="entry name" value="DUF6824"/>
</dbReference>
<proteinExistence type="predicted"/>
<sequence>MDRSIHPRDTDILCGKSRSCVNHIGSKRYREYLDTYRGRYAQAANKHHKMLLIKEIYENLVPTCRFLTFNKQRNQWEELSANKARDKIGHALRHANATREEPIDEPDIEAISSRMHPAHVAMQEARKGASSGGSSNSPPPDATMQSKIAAVHPPAAEAKPPPVAQQLAPPMGDTQANSVVPSEAQMSGLTAATTVVPPFASQPMTGMIHPSAPGGTQQQNFQHLAIASTLQQPLPAVGDTKQPAVESKAVVAGPARGATAVSATTGNQPTGAAAAGTQPSVKPAAQSSVESTQSNIGWVIPHPQQEWQHTVNPTVAAMPPPAPLFPGGQTLPVASLQKGQHLTVETSGVLPSAASTNTARQLPSIPPVAPGPQQAPVGHQQRPLGMFFPLDMTTPGTQGTAVAATAPAVGGSTTPSESERTVVRKLTTRQPERETTDSSGSSIGSSLTAGGRPPPYGPHVAQPNLGSATQTVAPPGPKAAAIQGKAPGSSDAGSGLERILTEPIQDWDESTETKTPSPPEAAKQSKGSSSASSSSTQPTPKTQQRKKK</sequence>
<evidence type="ECO:0000259" key="2">
    <source>
        <dbReference type="Pfam" id="PF20710"/>
    </source>
</evidence>
<feature type="region of interest" description="Disordered" evidence="1">
    <location>
        <begin position="119"/>
        <end position="181"/>
    </location>
</feature>
<evidence type="ECO:0000313" key="3">
    <source>
        <dbReference type="EMBL" id="CAB9508866.1"/>
    </source>
</evidence>
<feature type="region of interest" description="Disordered" evidence="1">
    <location>
        <begin position="260"/>
        <end position="285"/>
    </location>
</feature>
<dbReference type="EMBL" id="CAICTM010000363">
    <property type="protein sequence ID" value="CAB9508866.1"/>
    <property type="molecule type" value="Genomic_DNA"/>
</dbReference>
<feature type="compositionally biased region" description="Polar residues" evidence="1">
    <location>
        <begin position="261"/>
        <end position="270"/>
    </location>
</feature>
<reference evidence="3" key="1">
    <citation type="submission" date="2020-06" db="EMBL/GenBank/DDBJ databases">
        <authorList>
            <consortium name="Plant Systems Biology data submission"/>
        </authorList>
    </citation>
    <scope>NUCLEOTIDE SEQUENCE</scope>
    <source>
        <strain evidence="3">D6</strain>
    </source>
</reference>
<gene>
    <name evidence="3" type="ORF">SEMRO_364_G127140.1</name>
</gene>
<feature type="region of interest" description="Disordered" evidence="1">
    <location>
        <begin position="405"/>
        <end position="548"/>
    </location>
</feature>
<feature type="compositionally biased region" description="Low complexity" evidence="1">
    <location>
        <begin position="405"/>
        <end position="415"/>
    </location>
</feature>